<dbReference type="Proteomes" id="UP001346559">
    <property type="component" value="Segment"/>
</dbReference>
<accession>A0ABZ0Z7W1</accession>
<proteinExistence type="predicted"/>
<protein>
    <submittedName>
        <fullName evidence="1">Uncharacterized protein</fullName>
    </submittedName>
</protein>
<dbReference type="EMBL" id="OR769218">
    <property type="protein sequence ID" value="WQJ54225.1"/>
    <property type="molecule type" value="Genomic_DNA"/>
</dbReference>
<reference evidence="1 2" key="1">
    <citation type="submission" date="2023-11" db="EMBL/GenBank/DDBJ databases">
        <authorList>
            <person name="Cook R."/>
            <person name="Crisci M."/>
            <person name="Pye H."/>
            <person name="Adriaenssens E."/>
            <person name="Santini J."/>
        </authorList>
    </citation>
    <scope>NUCLEOTIDE SEQUENCE [LARGE SCALE GENOMIC DNA]</scope>
    <source>
        <strain evidence="1">Lak_Megaphage_RVC_AP1_GC26</strain>
    </source>
</reference>
<organism evidence="1 2">
    <name type="scientific">phage Lak_Megaphage_RVC_AP1_GC26</name>
    <dbReference type="NCBI Taxonomy" id="3109224"/>
    <lineage>
        <taxon>Viruses</taxon>
        <taxon>Duplodnaviria</taxon>
        <taxon>Heunggongvirae</taxon>
        <taxon>Uroviricota</taxon>
        <taxon>Caudoviricetes</taxon>
        <taxon>Caudoviricetes code 15 clade</taxon>
    </lineage>
</organism>
<keyword evidence="2" id="KW-1185">Reference proteome</keyword>
<name>A0ABZ0Z7W1_9CAUD</name>
<evidence type="ECO:0000313" key="1">
    <source>
        <dbReference type="EMBL" id="WQJ54225.1"/>
    </source>
</evidence>
<sequence length="209" mass="24216">MLSTSKVIKKKLNEMATRSNKDVLTDLKRMIIDYAESNDVSSVEIKKALGSLSMTWDMSSITTANQYDSIQEFLKTILIKRLNGEITGRLNKKDKMYIYKYIKTHLSLSNFGGDPDNDYLIGIMGERNTNKIIKFLKYILAEIIPYFENQSDIFGISNEETQELLEYYEDERFDDDKISGIFCYIMYGGFGDHFEAEDLIDNAMNDIYK</sequence>
<evidence type="ECO:0000313" key="2">
    <source>
        <dbReference type="Proteomes" id="UP001346559"/>
    </source>
</evidence>